<dbReference type="EMBL" id="AY522332">
    <property type="protein sequence ID" value="AAS82658.1"/>
    <property type="molecule type" value="Genomic_DNA"/>
</dbReference>
<dbReference type="InterPro" id="IPR027417">
    <property type="entry name" value="P-loop_NTPase"/>
</dbReference>
<evidence type="ECO:0000313" key="1">
    <source>
        <dbReference type="EMBL" id="AAS82658.1"/>
    </source>
</evidence>
<name>Q6QXM0_GVAS</name>
<evidence type="ECO:0000313" key="2">
    <source>
        <dbReference type="EMBL" id="AHN92130.1"/>
    </source>
</evidence>
<reference evidence="1 4" key="1">
    <citation type="submission" date="2004-09" db="EMBL/GenBank/DDBJ databases">
        <authorList>
            <person name="Ai X.L."/>
            <person name="Wang Z.F."/>
            <person name="Wang B."/>
            <person name="Zhang W."/>
            <person name="Li F."/>
            <person name="Fu J.H."/>
            <person name="Cui C.S."/>
            <person name="Shi Y.H."/>
            <person name="He M."/>
        </authorList>
    </citation>
    <scope>NUCLEOTIDE SEQUENCE [LARGE SCALE GENOMIC DNA]</scope>
</reference>
<organismHost>
    <name type="scientific">Agrotis segetum</name>
    <name type="common">Turnip moth</name>
    <dbReference type="NCBI Taxonomy" id="47767"/>
</organismHost>
<dbReference type="Gene3D" id="3.40.50.300">
    <property type="entry name" value="P-loop containing nucleotide triphosphate hydrolases"/>
    <property type="match status" value="1"/>
</dbReference>
<keyword evidence="5" id="KW-1185">Reference proteome</keyword>
<dbReference type="EMBL" id="KC994902">
    <property type="protein sequence ID" value="AHN92130.1"/>
    <property type="molecule type" value="Genomic_DNA"/>
</dbReference>
<keyword evidence="2" id="KW-0347">Helicase</keyword>
<dbReference type="GO" id="GO:0019079">
    <property type="term" value="P:viral genome replication"/>
    <property type="evidence" value="ECO:0007669"/>
    <property type="project" value="InterPro"/>
</dbReference>
<dbReference type="Proteomes" id="UP000202635">
    <property type="component" value="Genome"/>
</dbReference>
<dbReference type="InterPro" id="IPR006824">
    <property type="entry name" value="DNA_helicase_Baculovir"/>
</dbReference>
<dbReference type="EMBL" id="KR584663">
    <property type="protein sequence ID" value="AKN63366.1"/>
    <property type="molecule type" value="Genomic_DNA"/>
</dbReference>
<keyword evidence="2" id="KW-0547">Nucleotide-binding</keyword>
<keyword evidence="2" id="KW-0067">ATP-binding</keyword>
<evidence type="ECO:0000313" key="5">
    <source>
        <dbReference type="Proteomes" id="UP000232958"/>
    </source>
</evidence>
<reference evidence="3 5" key="3">
    <citation type="submission" date="2015-05" db="EMBL/GenBank/DDBJ databases">
        <title>Complete Sequence of an Agrotis segetum granulovirus isolate from Europe.</title>
        <authorList>
            <person name="Gueli Alletti G."/>
            <person name="Wennmann J.T."/>
            <person name="Jehle J.A."/>
        </authorList>
    </citation>
    <scope>NUCLEOTIDE SEQUENCE [LARGE SCALE GENOMIC DNA]</scope>
    <source>
        <strain evidence="3 5">DA</strain>
    </source>
</reference>
<accession>Q6QXM0</accession>
<gene>
    <name evidence="1" type="primary">ORF79,helicase</name>
    <name evidence="2" type="ORF">AsGV092</name>
    <name evidence="3" type="ORF">AsGV093</name>
    <name evidence="1" type="ORF">AsGVgp079</name>
</gene>
<dbReference type="GO" id="GO:0003678">
    <property type="term" value="F:DNA helicase activity"/>
    <property type="evidence" value="ECO:0007669"/>
    <property type="project" value="InterPro"/>
</dbReference>
<evidence type="ECO:0000313" key="4">
    <source>
        <dbReference type="Proteomes" id="UP000202635"/>
    </source>
</evidence>
<dbReference type="Proteomes" id="UP000232958">
    <property type="component" value="Segment"/>
</dbReference>
<organism evidence="1 4">
    <name type="scientific">Agrotis segetum granulosis virus</name>
    <name type="common">AsGV</name>
    <name type="synonym">Agrotis segetum granulovirus</name>
    <dbReference type="NCBI Taxonomy" id="10464"/>
    <lineage>
        <taxon>Viruses</taxon>
        <taxon>Viruses incertae sedis</taxon>
        <taxon>Naldaviricetes</taxon>
        <taxon>Lefavirales</taxon>
        <taxon>Baculoviridae</taxon>
        <taxon>Betabaculovirus</taxon>
        <taxon>Betabaculovirus agsegetum</taxon>
    </lineage>
</organism>
<proteinExistence type="predicted"/>
<protein>
    <submittedName>
        <fullName evidence="2 3">Helicase-1</fullName>
    </submittedName>
    <submittedName>
        <fullName evidence="1">ORF79</fullName>
    </submittedName>
</protein>
<evidence type="ECO:0000313" key="3">
    <source>
        <dbReference type="EMBL" id="AKN63366.1"/>
    </source>
</evidence>
<reference evidence="2" key="2">
    <citation type="journal article" date="2014" name="Arch. Virol.">
        <title>Complete genome sequence of Agrotis segetum granulovirus Shanghai strain.</title>
        <authorList>
            <person name="Zhang X."/>
            <person name="Liang Z."/>
            <person name="Yin X."/>
            <person name="Wang J."/>
            <person name="Shao X."/>
        </authorList>
    </citation>
    <scope>NUCLEOTIDE SEQUENCE</scope>
    <source>
        <strain evidence="2">L1</strain>
    </source>
</reference>
<dbReference type="OrthoDB" id="566at10239"/>
<keyword evidence="2" id="KW-0378">Hydrolase</keyword>
<sequence>MSINMILNSYQTHGVPTSKDCVFNNHWLFYNARSDIYKIKDCSDMDFLVELLTCAATEEHDWCHVANFYNTKVKPYMLRTDYERLLNQAKLPCFKDLMDGSANDIVFGGKYVVWSNMSARFLGWLLYLKINYNITLSAHIPLFNHRDLGPVNLFSNSQINFDLFCSLKVDDKRWFQNGPHTDAPHHVMDVDINHEDSVRTVELKFGNHYVGSKNQILLNYLVNNDLVVACRFTDKFAYLGEIDLNRLRYDSVQVFLTDDGEEPVETCILPAKSDIKISPSSNFHEDFDRYIKECFDEIASYMCEAAPSNDFGENMFLLKYLELSEFRTFPYLIINVWKYCASHIKFQNQEKEEDIFLFLMLLCKHALGFANYRDEDFDEEEKRKMECLYEENFIYVASKDSAKKFLKSLKFFTEPQKALGYYFAIHFEIFKNTEEWNITSSLVKTTKLDDSVKSFGFFKKIKDNEVSYIFNGKIYEYVKNKKEHDIASLYEKADEIQTTTLKFNHLLNFYMTEDGMFDVCKKKFIEPCPFVIVSSLKKNFICKNQEFVDRRAFDAIFAAMKNDILLLKAYHAKKFERDFNLTKDGIRDCAMLDGKLLDVQNKLMDKLKIMIKSVLSYHHSDLVMLMIKLNLNDHLHNFISRGQDIDLLCLQLAVTLQLLWPNSSVTSYIWGYLATCYDEFLDIAEQCDRPILLQESLFLNKKVIIEKLHNYIRLNGAEMFLNNTVADQVEEFVQDLNIGSANSKKLYEANRVVKKINLTFNKLKKIPLQYNIWTDRLIEFDSLNDDMYSWLTRFYMRMYLNKLSLKTTNKNLLNNFIQGFCYFRLLTNFNITNSKAIINFCASLAIPTDYEKMCLVITSEPNCGKSSLFELLDKIILVYKCDRHIYDLNNQDKSSRIKRFESQLYIMNEAEIMSKGYLKSIADSTKFEFANKKYGPEEYFCANYKVMITNNDMLFIRDGYDKACSNRIGQIYIDHSFESDIEPFNGSIYENYIRKRYHEIKDINSKLTSPVTQFLGNVLYYNSDPKTGFVYYKNILQGDKCYKHNKKCLYIYNNTLEALLYVLDIKEVKGAPGFTEAILLDMITKCVNIVKHMVHYKMHERCDESRLFGEFRKKYGKSRFFNADTCSYENLTIAKSEKYFRKDRPKFKSNIDDDMM</sequence>
<dbReference type="Pfam" id="PF04735">
    <property type="entry name" value="Baculo_helicase"/>
    <property type="match status" value="1"/>
</dbReference>